<feature type="transmembrane region" description="Helical" evidence="1">
    <location>
        <begin position="9"/>
        <end position="28"/>
    </location>
</feature>
<gene>
    <name evidence="2" type="ORF">E1292_42600</name>
</gene>
<feature type="transmembrane region" description="Helical" evidence="1">
    <location>
        <begin position="68"/>
        <end position="88"/>
    </location>
</feature>
<sequence>MNTFFPGRWIGGVTLISGPMIMCAGYLLRYLSTVTALTPQQQAWAEAQPFAAYGQLLAYTAEPALLTLSYAVFALGALLLFPAFAALAQRLGGGLAFWGATLLVAGLFARLYFAGADQTAFQLTEVIGLDQATAAIMKEYGDISYGPWRVPVWASVGQYAGSLLLAVAAWRSGLFGTARAVMLLLAGGTWMGVLKGASIPDVLATGLLCVALVPLGAQVLRDRPPAPAGRSKKILSW</sequence>
<dbReference type="AlphaFoldDB" id="A0A4R4UME9"/>
<feature type="transmembrane region" description="Helical" evidence="1">
    <location>
        <begin position="95"/>
        <end position="113"/>
    </location>
</feature>
<comment type="caution">
    <text evidence="2">The sequence shown here is derived from an EMBL/GenBank/DDBJ whole genome shotgun (WGS) entry which is preliminary data.</text>
</comment>
<feature type="transmembrane region" description="Helical" evidence="1">
    <location>
        <begin position="177"/>
        <end position="196"/>
    </location>
</feature>
<keyword evidence="1" id="KW-0472">Membrane</keyword>
<dbReference type="EMBL" id="SMKO01000206">
    <property type="protein sequence ID" value="TDC91436.1"/>
    <property type="molecule type" value="Genomic_DNA"/>
</dbReference>
<feature type="transmembrane region" description="Helical" evidence="1">
    <location>
        <begin position="150"/>
        <end position="170"/>
    </location>
</feature>
<feature type="transmembrane region" description="Helical" evidence="1">
    <location>
        <begin position="202"/>
        <end position="220"/>
    </location>
</feature>
<keyword evidence="1" id="KW-1133">Transmembrane helix</keyword>
<reference evidence="2 3" key="1">
    <citation type="submission" date="2019-03" db="EMBL/GenBank/DDBJ databases">
        <title>Draft genome sequences of novel Actinobacteria.</title>
        <authorList>
            <person name="Sahin N."/>
            <person name="Ay H."/>
            <person name="Saygin H."/>
        </authorList>
    </citation>
    <scope>NUCLEOTIDE SEQUENCE [LARGE SCALE GENOMIC DNA]</scope>
    <source>
        <strain evidence="2 3">KC310</strain>
    </source>
</reference>
<proteinExistence type="predicted"/>
<accession>A0A4R4UME9</accession>
<dbReference type="RefSeq" id="WP_132605125.1">
    <property type="nucleotide sequence ID" value="NZ_SMKO01000206.1"/>
</dbReference>
<protein>
    <recommendedName>
        <fullName evidence="4">DUF4386 domain-containing protein</fullName>
    </recommendedName>
</protein>
<evidence type="ECO:0000256" key="1">
    <source>
        <dbReference type="SAM" id="Phobius"/>
    </source>
</evidence>
<keyword evidence="3" id="KW-1185">Reference proteome</keyword>
<evidence type="ECO:0000313" key="3">
    <source>
        <dbReference type="Proteomes" id="UP000295258"/>
    </source>
</evidence>
<name>A0A4R4UME9_9ACTN</name>
<keyword evidence="1" id="KW-0812">Transmembrane</keyword>
<organism evidence="2 3">
    <name type="scientific">Nonomuraea deserti</name>
    <dbReference type="NCBI Taxonomy" id="1848322"/>
    <lineage>
        <taxon>Bacteria</taxon>
        <taxon>Bacillati</taxon>
        <taxon>Actinomycetota</taxon>
        <taxon>Actinomycetes</taxon>
        <taxon>Streptosporangiales</taxon>
        <taxon>Streptosporangiaceae</taxon>
        <taxon>Nonomuraea</taxon>
    </lineage>
</organism>
<dbReference type="Proteomes" id="UP000295258">
    <property type="component" value="Unassembled WGS sequence"/>
</dbReference>
<evidence type="ECO:0000313" key="2">
    <source>
        <dbReference type="EMBL" id="TDC91436.1"/>
    </source>
</evidence>
<evidence type="ECO:0008006" key="4">
    <source>
        <dbReference type="Google" id="ProtNLM"/>
    </source>
</evidence>